<evidence type="ECO:0000313" key="2">
    <source>
        <dbReference type="Proteomes" id="UP001597296"/>
    </source>
</evidence>
<accession>A0ABW5C728</accession>
<reference evidence="2" key="1">
    <citation type="journal article" date="2019" name="Int. J. Syst. Evol. Microbiol.">
        <title>The Global Catalogue of Microorganisms (GCM) 10K type strain sequencing project: providing services to taxonomists for standard genome sequencing and annotation.</title>
        <authorList>
            <consortium name="The Broad Institute Genomics Platform"/>
            <consortium name="The Broad Institute Genome Sequencing Center for Infectious Disease"/>
            <person name="Wu L."/>
            <person name="Ma J."/>
        </authorList>
    </citation>
    <scope>NUCLEOTIDE SEQUENCE [LARGE SCALE GENOMIC DNA]</scope>
    <source>
        <strain evidence="2">KCTC 15012</strain>
    </source>
</reference>
<protein>
    <submittedName>
        <fullName evidence="1">Uncharacterized protein</fullName>
    </submittedName>
</protein>
<comment type="caution">
    <text evidence="1">The sequence shown here is derived from an EMBL/GenBank/DDBJ whole genome shotgun (WGS) entry which is preliminary data.</text>
</comment>
<gene>
    <name evidence="1" type="ORF">ACFSNB_03940</name>
</gene>
<dbReference type="EMBL" id="JBHUIY010000005">
    <property type="protein sequence ID" value="MFD2232950.1"/>
    <property type="molecule type" value="Genomic_DNA"/>
</dbReference>
<organism evidence="1 2">
    <name type="scientific">Phaeospirillum tilakii</name>
    <dbReference type="NCBI Taxonomy" id="741673"/>
    <lineage>
        <taxon>Bacteria</taxon>
        <taxon>Pseudomonadati</taxon>
        <taxon>Pseudomonadota</taxon>
        <taxon>Alphaproteobacteria</taxon>
        <taxon>Rhodospirillales</taxon>
        <taxon>Rhodospirillaceae</taxon>
        <taxon>Phaeospirillum</taxon>
    </lineage>
</organism>
<keyword evidence="2" id="KW-1185">Reference proteome</keyword>
<dbReference type="Proteomes" id="UP001597296">
    <property type="component" value="Unassembled WGS sequence"/>
</dbReference>
<sequence length="73" mass="8017">MMTLDEAKRILDLLADGVDPETGNTLPDDHILRHDECRRALSLVLNQVDGPSLKPALHAASPRLDHLGRIDLA</sequence>
<name>A0ABW5C728_9PROT</name>
<dbReference type="RefSeq" id="WP_377314701.1">
    <property type="nucleotide sequence ID" value="NZ_JBHUIY010000005.1"/>
</dbReference>
<proteinExistence type="predicted"/>
<evidence type="ECO:0000313" key="1">
    <source>
        <dbReference type="EMBL" id="MFD2232950.1"/>
    </source>
</evidence>